<dbReference type="PANTHER" id="PTHR47816">
    <property type="entry name" value="RIBOSOMAL RNA SMALL SUBUNIT METHYLTRANSFERASE C"/>
    <property type="match status" value="1"/>
</dbReference>
<dbReference type="HAMAP" id="MF_01859">
    <property type="entry name" value="23SrRNA_methyltr_G"/>
    <property type="match status" value="1"/>
</dbReference>
<evidence type="ECO:0000313" key="9">
    <source>
        <dbReference type="EMBL" id="AVO54031.1"/>
    </source>
</evidence>
<evidence type="ECO:0000256" key="1">
    <source>
        <dbReference type="ARBA" id="ARBA00022490"/>
    </source>
</evidence>
<dbReference type="STRING" id="1001585.MDS_0856"/>
<keyword evidence="4 6" id="KW-0808">Transferase</keyword>
<dbReference type="GO" id="GO:0005737">
    <property type="term" value="C:cytoplasm"/>
    <property type="evidence" value="ECO:0007669"/>
    <property type="project" value="UniProtKB-SubCell"/>
</dbReference>
<dbReference type="InterPro" id="IPR002052">
    <property type="entry name" value="DNA_methylase_N6_adenine_CS"/>
</dbReference>
<feature type="domain" description="Methyltransferase small" evidence="7">
    <location>
        <begin position="201"/>
        <end position="371"/>
    </location>
</feature>
<keyword evidence="5 6" id="KW-0949">S-adenosyl-L-methionine</keyword>
<proteinExistence type="inferred from homology"/>
<dbReference type="EMBL" id="CP027657">
    <property type="protein sequence ID" value="AVO54031.1"/>
    <property type="molecule type" value="Genomic_DNA"/>
</dbReference>
<evidence type="ECO:0000256" key="2">
    <source>
        <dbReference type="ARBA" id="ARBA00022552"/>
    </source>
</evidence>
<dbReference type="InterPro" id="IPR029063">
    <property type="entry name" value="SAM-dependent_MTases_sf"/>
</dbReference>
<evidence type="ECO:0000259" key="7">
    <source>
        <dbReference type="Pfam" id="PF05175"/>
    </source>
</evidence>
<dbReference type="InterPro" id="IPR046977">
    <property type="entry name" value="RsmC/RlmG"/>
</dbReference>
<name>A0A2R3QQH7_ECTME</name>
<keyword evidence="2 6" id="KW-0698">rRNA processing</keyword>
<comment type="catalytic activity">
    <reaction evidence="6">
        <text>guanosine(1835) in 23S rRNA + S-adenosyl-L-methionine = N(2)-methylguanosine(1835) in 23S rRNA + S-adenosyl-L-homocysteine + H(+)</text>
        <dbReference type="Rhea" id="RHEA:42744"/>
        <dbReference type="Rhea" id="RHEA-COMP:10217"/>
        <dbReference type="Rhea" id="RHEA-COMP:10218"/>
        <dbReference type="ChEBI" id="CHEBI:15378"/>
        <dbReference type="ChEBI" id="CHEBI:57856"/>
        <dbReference type="ChEBI" id="CHEBI:59789"/>
        <dbReference type="ChEBI" id="CHEBI:74269"/>
        <dbReference type="ChEBI" id="CHEBI:74481"/>
        <dbReference type="EC" id="2.1.1.174"/>
    </reaction>
</comment>
<dbReference type="Pfam" id="PF05175">
    <property type="entry name" value="MTS"/>
    <property type="match status" value="1"/>
</dbReference>
<dbReference type="Pfam" id="PF26049">
    <property type="entry name" value="RLMG_N"/>
    <property type="match status" value="1"/>
</dbReference>
<protein>
    <recommendedName>
        <fullName evidence="6">Ribosomal RNA large subunit methyltransferase G</fullName>
        <ecNumber evidence="6">2.1.1.174</ecNumber>
    </recommendedName>
    <alternativeName>
        <fullName evidence="6">23S rRNA m2G1835 methyltransferase</fullName>
    </alternativeName>
    <alternativeName>
        <fullName evidence="6">rRNA (guanine-N(2)-)-methyltransferase RlmG</fullName>
    </alternativeName>
</protein>
<dbReference type="SUPFAM" id="SSF53335">
    <property type="entry name" value="S-adenosyl-L-methionine-dependent methyltransferases"/>
    <property type="match status" value="2"/>
</dbReference>
<evidence type="ECO:0000256" key="6">
    <source>
        <dbReference type="HAMAP-Rule" id="MF_01859"/>
    </source>
</evidence>
<dbReference type="InterPro" id="IPR007848">
    <property type="entry name" value="Small_mtfrase_dom"/>
</dbReference>
<comment type="similarity">
    <text evidence="6">Belongs to the methyltransferase superfamily. RlmG family.</text>
</comment>
<gene>
    <name evidence="6" type="primary">rlmG</name>
    <name evidence="9" type="ORF">C7A17_15080</name>
</gene>
<accession>A0A2R3QQH7</accession>
<evidence type="ECO:0000256" key="5">
    <source>
        <dbReference type="ARBA" id="ARBA00022691"/>
    </source>
</evidence>
<dbReference type="OrthoDB" id="29650at2"/>
<keyword evidence="3 6" id="KW-0489">Methyltransferase</keyword>
<dbReference type="PIRSF" id="PIRSF037565">
    <property type="entry name" value="RRNA_m2G_Mtase_RsmD_prd"/>
    <property type="match status" value="1"/>
</dbReference>
<reference evidence="9 10" key="1">
    <citation type="submission" date="2018-03" db="EMBL/GenBank/DDBJ databases">
        <title>Complete genome sequence and methylome analysis of Pseudomonas mendocina NEB 698.</title>
        <authorList>
            <person name="Morgan R.D."/>
        </authorList>
    </citation>
    <scope>NUCLEOTIDE SEQUENCE [LARGE SCALE GENOMIC DNA]</scope>
    <source>
        <strain evidence="9 10">NEB698</strain>
    </source>
</reference>
<dbReference type="AlphaFoldDB" id="A0A2R3QQH7"/>
<comment type="function">
    <text evidence="6">Specifically methylates the guanine in position 1835 (m2G1835) of 23S rRNA.</text>
</comment>
<organism evidence="9 10">
    <name type="scientific">Ectopseudomonas mendocina</name>
    <name type="common">Pseudomonas mendocina</name>
    <dbReference type="NCBI Taxonomy" id="300"/>
    <lineage>
        <taxon>Bacteria</taxon>
        <taxon>Pseudomonadati</taxon>
        <taxon>Pseudomonadota</taxon>
        <taxon>Gammaproteobacteria</taxon>
        <taxon>Pseudomonadales</taxon>
        <taxon>Pseudomonadaceae</taxon>
        <taxon>Ectopseudomonas</taxon>
    </lineage>
</organism>
<dbReference type="PANTHER" id="PTHR47816:SF5">
    <property type="entry name" value="RIBOSOMAL RNA LARGE SUBUNIT METHYLTRANSFERASE G"/>
    <property type="match status" value="1"/>
</dbReference>
<dbReference type="Gene3D" id="3.40.50.150">
    <property type="entry name" value="Vaccinia Virus protein VP39"/>
    <property type="match status" value="2"/>
</dbReference>
<dbReference type="GO" id="GO:0003676">
    <property type="term" value="F:nucleic acid binding"/>
    <property type="evidence" value="ECO:0007669"/>
    <property type="project" value="InterPro"/>
</dbReference>
<feature type="domain" description="RlmG N-terminal" evidence="8">
    <location>
        <begin position="1"/>
        <end position="181"/>
    </location>
</feature>
<dbReference type="CDD" id="cd02440">
    <property type="entry name" value="AdoMet_MTases"/>
    <property type="match status" value="1"/>
</dbReference>
<dbReference type="InterPro" id="IPR058679">
    <property type="entry name" value="RlmG_N"/>
</dbReference>
<evidence type="ECO:0000313" key="10">
    <source>
        <dbReference type="Proteomes" id="UP000238327"/>
    </source>
</evidence>
<dbReference type="PROSITE" id="PS00092">
    <property type="entry name" value="N6_MTASE"/>
    <property type="match status" value="1"/>
</dbReference>
<evidence type="ECO:0000256" key="3">
    <source>
        <dbReference type="ARBA" id="ARBA00022603"/>
    </source>
</evidence>
<evidence type="ECO:0000256" key="4">
    <source>
        <dbReference type="ARBA" id="ARBA00022679"/>
    </source>
</evidence>
<dbReference type="EC" id="2.1.1.174" evidence="6"/>
<keyword evidence="1 6" id="KW-0963">Cytoplasm</keyword>
<dbReference type="RefSeq" id="WP_106738777.1">
    <property type="nucleotide sequence ID" value="NZ_CP027657.1"/>
</dbReference>
<dbReference type="InterPro" id="IPR017237">
    <property type="entry name" value="RLMG"/>
</dbReference>
<dbReference type="Proteomes" id="UP000238327">
    <property type="component" value="Chromosome"/>
</dbReference>
<dbReference type="GO" id="GO:0052916">
    <property type="term" value="F:23S rRNA (guanine(1835)-N(2))-methyltransferase activity"/>
    <property type="evidence" value="ECO:0007669"/>
    <property type="project" value="UniProtKB-EC"/>
</dbReference>
<comment type="subcellular location">
    <subcellularLocation>
        <location evidence="6">Cytoplasm</location>
    </subcellularLocation>
</comment>
<evidence type="ECO:0000259" key="8">
    <source>
        <dbReference type="Pfam" id="PF26049"/>
    </source>
</evidence>
<sequence>MPQLATPFADLDLIRQPEQQNEPLQAFDAADEYLLNHLHEQGIGPDERVLVLNDGFGALACSLAAHCQVTSSGDSHLGHLALQKNLARNGLPAEAVRFVPASETAQGPFHWVLIRVPKTLALLEEQLIRLHGQLAPDARVVAGAMIKHLPRAAGDLLERYIGPVQASLAVKKARLLMATAQTKAAPVSPYPTRYTLDKPALELINHANVFCRDGLDIGTRAFLPHLPRHLGRIRVADLGCGNGVLGIAYALGSPQAELTLVDESYMAVQSAQENWRAVLGERPVTLRAADGLAEQPADSLDLVLCNPPFHQQQVVGDFLAWRMFQQARAALVTGGELWIVGNRHLGYHAKLARLFRGVEQVAANPKFVVLKARK</sequence>